<sequence length="283" mass="30691">MEHVLACIDASSYADSVCDLAAWASKRLQMPVELLHVVQRSDPVAARGDLSGAIGLGVKTNLMQELVELEAADAKLKVERGRMLLAAGEKRLRDAGAFEVRTLHRHGGIVETILEREVDARVVVIGKRGASHEFASGHIGSKIERVVRASSKPVLIASREYAEPQNVVFAYDASPAAERALGRLIESPLYTGLPVNIVMADTDSDAHRRSLQDASSRLGVDREVKTTMERGKPEAVIARVVEETPHAMLVMGAYGHSPIRTLIVGSTTTTMIRTVHVPVLLVR</sequence>
<protein>
    <submittedName>
        <fullName evidence="5">Universal stress protein family 4</fullName>
    </submittedName>
</protein>
<dbReference type="EMBL" id="BEWI01000030">
    <property type="protein sequence ID" value="GAY20098.1"/>
    <property type="molecule type" value="Genomic_DNA"/>
</dbReference>
<keyword evidence="3" id="KW-0067">ATP-binding</keyword>
<reference evidence="5 6" key="1">
    <citation type="journal article" date="2013" name="Biodegradation">
        <title>Occurrence of 4-tert-butylphenol (4-t-BP) biodegradation in an aquatic sample caused by the presence of Spirodela polyrrhiza and isolation of a 4-t-BP-utilizing bacterium.</title>
        <authorList>
            <person name="Ogata Y."/>
            <person name="Toyama T."/>
            <person name="Yu N."/>
            <person name="Wang X."/>
            <person name="Sei K."/>
            <person name="Ike M."/>
        </authorList>
    </citation>
    <scope>NUCLEOTIDE SEQUENCE [LARGE SCALE GENOMIC DNA]</scope>
    <source>
        <strain evidence="5 6">OMI</strain>
    </source>
</reference>
<comment type="similarity">
    <text evidence="1">Belongs to the universal stress protein A family.</text>
</comment>
<dbReference type="InterPro" id="IPR006015">
    <property type="entry name" value="Universal_stress_UspA"/>
</dbReference>
<organism evidence="5 6">
    <name type="scientific">Sphingobium fuliginis (strain ATCC 27551)</name>
    <dbReference type="NCBI Taxonomy" id="336203"/>
    <lineage>
        <taxon>Bacteria</taxon>
        <taxon>Pseudomonadati</taxon>
        <taxon>Pseudomonadota</taxon>
        <taxon>Alphaproteobacteria</taxon>
        <taxon>Sphingomonadales</taxon>
        <taxon>Sphingomonadaceae</taxon>
        <taxon>Sphingobium</taxon>
    </lineage>
</organism>
<dbReference type="AlphaFoldDB" id="A0A292ZAD4"/>
<dbReference type="CDD" id="cd00293">
    <property type="entry name" value="USP-like"/>
    <property type="match status" value="2"/>
</dbReference>
<dbReference type="PANTHER" id="PTHR46268">
    <property type="entry name" value="STRESS RESPONSE PROTEIN NHAX"/>
    <property type="match status" value="1"/>
</dbReference>
<gene>
    <name evidence="5" type="ORF">SFOMI_0620</name>
</gene>
<dbReference type="InterPro" id="IPR006016">
    <property type="entry name" value="UspA"/>
</dbReference>
<evidence type="ECO:0000313" key="6">
    <source>
        <dbReference type="Proteomes" id="UP000221538"/>
    </source>
</evidence>
<evidence type="ECO:0000256" key="3">
    <source>
        <dbReference type="ARBA" id="ARBA00022840"/>
    </source>
</evidence>
<proteinExistence type="inferred from homology"/>
<comment type="caution">
    <text evidence="5">The sequence shown here is derived from an EMBL/GenBank/DDBJ whole genome shotgun (WGS) entry which is preliminary data.</text>
</comment>
<dbReference type="PANTHER" id="PTHR46268:SF27">
    <property type="entry name" value="UNIVERSAL STRESS PROTEIN RV2623"/>
    <property type="match status" value="1"/>
</dbReference>
<name>A0A292ZAD4_SPHSA</name>
<reference evidence="5 6" key="2">
    <citation type="journal article" date="2013" name="Environ. Sci. Technol.">
        <title>The 4-tert-butylphenol-utilizing bacterium Sphingobium fuliginis OMI can degrade bisphenols via phenolic ring hydroxylation and meta-cleavage pathway.</title>
        <authorList>
            <person name="Ogata Y."/>
            <person name="Goda S."/>
            <person name="Toyama T."/>
            <person name="Sei K."/>
            <person name="Ike M."/>
        </authorList>
    </citation>
    <scope>NUCLEOTIDE SEQUENCE [LARGE SCALE GENOMIC DNA]</scope>
    <source>
        <strain evidence="5 6">OMI</strain>
    </source>
</reference>
<evidence type="ECO:0000259" key="4">
    <source>
        <dbReference type="Pfam" id="PF00582"/>
    </source>
</evidence>
<dbReference type="RefSeq" id="WP_099185326.1">
    <property type="nucleotide sequence ID" value="NZ_BEWI01000030.1"/>
</dbReference>
<dbReference type="GO" id="GO:0005524">
    <property type="term" value="F:ATP binding"/>
    <property type="evidence" value="ECO:0007669"/>
    <property type="project" value="UniProtKB-KW"/>
</dbReference>
<feature type="domain" description="UspA" evidence="4">
    <location>
        <begin position="2"/>
        <end position="156"/>
    </location>
</feature>
<dbReference type="Gene3D" id="3.40.50.12370">
    <property type="match status" value="1"/>
</dbReference>
<feature type="domain" description="UspA" evidence="4">
    <location>
        <begin position="165"/>
        <end position="283"/>
    </location>
</feature>
<accession>A0A292ZAD4</accession>
<evidence type="ECO:0000256" key="2">
    <source>
        <dbReference type="ARBA" id="ARBA00022741"/>
    </source>
</evidence>
<dbReference type="Pfam" id="PF00582">
    <property type="entry name" value="Usp"/>
    <property type="match status" value="2"/>
</dbReference>
<keyword evidence="2" id="KW-0547">Nucleotide-binding</keyword>
<evidence type="ECO:0000256" key="1">
    <source>
        <dbReference type="ARBA" id="ARBA00008791"/>
    </source>
</evidence>
<evidence type="ECO:0000313" key="5">
    <source>
        <dbReference type="EMBL" id="GAY20098.1"/>
    </source>
</evidence>
<dbReference type="SUPFAM" id="SSF52402">
    <property type="entry name" value="Adenine nucleotide alpha hydrolases-like"/>
    <property type="match status" value="2"/>
</dbReference>
<dbReference type="PRINTS" id="PR01438">
    <property type="entry name" value="UNVRSLSTRESS"/>
</dbReference>
<dbReference type="Proteomes" id="UP000221538">
    <property type="component" value="Unassembled WGS sequence"/>
</dbReference>